<dbReference type="Proteomes" id="UP000195667">
    <property type="component" value="Unassembled WGS sequence"/>
</dbReference>
<reference evidence="2" key="1">
    <citation type="submission" date="2017-02" db="EMBL/GenBank/DDBJ databases">
        <authorList>
            <person name="Daims H."/>
        </authorList>
    </citation>
    <scope>NUCLEOTIDE SEQUENCE [LARGE SCALE GENOMIC DNA]</scope>
</reference>
<accession>A0A1R4HJX1</accession>
<dbReference type="EMBL" id="FUKI01000171">
    <property type="protein sequence ID" value="SJM96516.1"/>
    <property type="molecule type" value="Genomic_DNA"/>
</dbReference>
<name>A0A1R4HJX1_9GAMM</name>
<proteinExistence type="predicted"/>
<protein>
    <submittedName>
        <fullName evidence="1">Uncharacterized protein</fullName>
    </submittedName>
</protein>
<evidence type="ECO:0000313" key="2">
    <source>
        <dbReference type="Proteomes" id="UP000195667"/>
    </source>
</evidence>
<gene>
    <name evidence="1" type="ORF">CRENPOLYSF1_900022</name>
</gene>
<keyword evidence="2" id="KW-1185">Reference proteome</keyword>
<organism evidence="1 2">
    <name type="scientific">Crenothrix polyspora</name>
    <dbReference type="NCBI Taxonomy" id="360316"/>
    <lineage>
        <taxon>Bacteria</taxon>
        <taxon>Pseudomonadati</taxon>
        <taxon>Pseudomonadota</taxon>
        <taxon>Gammaproteobacteria</taxon>
        <taxon>Methylococcales</taxon>
        <taxon>Crenotrichaceae</taxon>
        <taxon>Crenothrix</taxon>
    </lineage>
</organism>
<evidence type="ECO:0000313" key="1">
    <source>
        <dbReference type="EMBL" id="SJM96516.1"/>
    </source>
</evidence>
<sequence>MAILRLYSTDFSRREREHETELYQVLLLLDGNTHAAVTKLNTQ</sequence>
<dbReference type="AlphaFoldDB" id="A0A1R4HJX1"/>